<accession>A0ABU2G1W9</accession>
<organism evidence="2 3">
    <name type="scientific">Halogeometricum luteum</name>
    <dbReference type="NCBI Taxonomy" id="2950537"/>
    <lineage>
        <taxon>Archaea</taxon>
        <taxon>Methanobacteriati</taxon>
        <taxon>Methanobacteriota</taxon>
        <taxon>Stenosarchaea group</taxon>
        <taxon>Halobacteria</taxon>
        <taxon>Halobacteriales</taxon>
        <taxon>Haloferacaceae</taxon>
        <taxon>Halogeometricum</taxon>
    </lineage>
</organism>
<proteinExistence type="predicted"/>
<feature type="compositionally biased region" description="Low complexity" evidence="1">
    <location>
        <begin position="381"/>
        <end position="393"/>
    </location>
</feature>
<dbReference type="InterPro" id="IPR009003">
    <property type="entry name" value="Peptidase_S1_PA"/>
</dbReference>
<name>A0ABU2G1W9_9EURY</name>
<dbReference type="SUPFAM" id="SSF50494">
    <property type="entry name" value="Trypsin-like serine proteases"/>
    <property type="match status" value="1"/>
</dbReference>
<sequence>MVTKLRKSIPREIEDELLGRANVVGVGRGPKRIDGKSQGEETIVVFVSQKLHKEDLDEDDIVPETVSIQEQEIETDVQESPGGFFAQHRQRQMQTSAAGQSAQSTRSPRAEAGLSKQMMRAQDAAIQFGETRKDRWRPSVPAGVSIGNENSNSAGTNGTPPLRTENGDVVFLTNAHVAAPFGNSAPDDAILQPGVFDGGVAPDDTIGRLLEAVELSEEEDNTTDSALVEITGNVENDILGVGKLQGWKTATYDVDHYKSGRTTATTSSRLVARDVTARVNYGAEFSEPLTFVGLDVFEAFSAAGDSGSLIGVEESDGFHGTDLLFAGSTAYTLGIPMDAVQDEHGILEPIEAEDDENGVGSAGEEQGQPQLPGANPEGPPELEQSASSSVSAELEAEAQATYTALTGYVAGNSTVYRWHGAWNPGYTVHYSVRPTTNGQFIRGSVYYTYKDGDGNLWYLVQIQNLTSSASYYDVRASYEYS</sequence>
<feature type="region of interest" description="Disordered" evidence="1">
    <location>
        <begin position="354"/>
        <end position="393"/>
    </location>
</feature>
<keyword evidence="3" id="KW-1185">Reference proteome</keyword>
<gene>
    <name evidence="2" type="ORF">NDI79_11425</name>
</gene>
<evidence type="ECO:0000313" key="3">
    <source>
        <dbReference type="Proteomes" id="UP001254813"/>
    </source>
</evidence>
<dbReference type="RefSeq" id="WP_310928588.1">
    <property type="nucleotide sequence ID" value="NZ_JAMQOQ010000002.1"/>
</dbReference>
<feature type="region of interest" description="Disordered" evidence="1">
    <location>
        <begin position="127"/>
        <end position="162"/>
    </location>
</feature>
<comment type="caution">
    <text evidence="2">The sequence shown here is derived from an EMBL/GenBank/DDBJ whole genome shotgun (WGS) entry which is preliminary data.</text>
</comment>
<feature type="compositionally biased region" description="Polar residues" evidence="1">
    <location>
        <begin position="92"/>
        <end position="107"/>
    </location>
</feature>
<dbReference type="Proteomes" id="UP001254813">
    <property type="component" value="Unassembled WGS sequence"/>
</dbReference>
<reference evidence="2 3" key="1">
    <citation type="submission" date="2022-06" db="EMBL/GenBank/DDBJ databases">
        <title>Halogeometricum sp. a new haloarchaeum isolate from saline soil.</title>
        <authorList>
            <person name="Strakova D."/>
            <person name="Galisteo C."/>
            <person name="Sanchez-Porro C."/>
            <person name="Ventosa A."/>
        </authorList>
    </citation>
    <scope>NUCLEOTIDE SEQUENCE [LARGE SCALE GENOMIC DNA]</scope>
    <source>
        <strain evidence="3">S3BR25-2</strain>
    </source>
</reference>
<protein>
    <submittedName>
        <fullName evidence="2">S1 family peptidase</fullName>
    </submittedName>
</protein>
<feature type="compositionally biased region" description="Polar residues" evidence="1">
    <location>
        <begin position="147"/>
        <end position="159"/>
    </location>
</feature>
<evidence type="ECO:0000313" key="2">
    <source>
        <dbReference type="EMBL" id="MDS0294781.1"/>
    </source>
</evidence>
<evidence type="ECO:0000256" key="1">
    <source>
        <dbReference type="SAM" id="MobiDB-lite"/>
    </source>
</evidence>
<feature type="region of interest" description="Disordered" evidence="1">
    <location>
        <begin position="88"/>
        <end position="115"/>
    </location>
</feature>
<dbReference type="EMBL" id="JAMQOQ010000002">
    <property type="protein sequence ID" value="MDS0294781.1"/>
    <property type="molecule type" value="Genomic_DNA"/>
</dbReference>